<dbReference type="Pfam" id="PF09204">
    <property type="entry name" value="Colicin_immun"/>
    <property type="match status" value="1"/>
</dbReference>
<dbReference type="InterPro" id="IPR015287">
    <property type="entry name" value="Colicin_D_immunity_dom"/>
</dbReference>
<sequence length="92" mass="10950">MSDAKTEYEALIHQFLCGNLPVNEFQIEYMSKFKGEKRILSVNLYELLEEIFGCVDSFTTDFELLSEKPNFYMTESQLRERLQTTVRRLRLI</sequence>
<proteinExistence type="predicted"/>
<feature type="domain" description="Colicin D immunity protein" evidence="1">
    <location>
        <begin position="7"/>
        <end position="89"/>
    </location>
</feature>
<evidence type="ECO:0000313" key="3">
    <source>
        <dbReference type="Proteomes" id="UP001462640"/>
    </source>
</evidence>
<dbReference type="EMBL" id="JBDPZC010000008">
    <property type="protein sequence ID" value="MEO3714468.1"/>
    <property type="molecule type" value="Genomic_DNA"/>
</dbReference>
<dbReference type="Proteomes" id="UP001462640">
    <property type="component" value="Unassembled WGS sequence"/>
</dbReference>
<keyword evidence="3" id="KW-1185">Reference proteome</keyword>
<gene>
    <name evidence="2" type="ORF">ABDJ40_17005</name>
</gene>
<evidence type="ECO:0000313" key="2">
    <source>
        <dbReference type="EMBL" id="MEO3714468.1"/>
    </source>
</evidence>
<dbReference type="RefSeq" id="WP_347611561.1">
    <property type="nucleotide sequence ID" value="NZ_JBDPZC010000008.1"/>
</dbReference>
<comment type="caution">
    <text evidence="2">The sequence shown here is derived from an EMBL/GenBank/DDBJ whole genome shotgun (WGS) entry which is preliminary data.</text>
</comment>
<accession>A0ABV0GH92</accession>
<name>A0ABV0GH92_9BURK</name>
<reference evidence="2 3" key="1">
    <citation type="submission" date="2024-05" db="EMBL/GenBank/DDBJ databases">
        <title>Roseateles sp. 2.12 16S ribosomal RNA gene Genome sequencing and assembly.</title>
        <authorList>
            <person name="Woo H."/>
        </authorList>
    </citation>
    <scope>NUCLEOTIDE SEQUENCE [LARGE SCALE GENOMIC DNA]</scope>
    <source>
        <strain evidence="2 3">2.12</strain>
    </source>
</reference>
<protein>
    <submittedName>
        <fullName evidence="2">Colicin immunity domain-containing protein</fullName>
    </submittedName>
</protein>
<evidence type="ECO:0000259" key="1">
    <source>
        <dbReference type="Pfam" id="PF09204"/>
    </source>
</evidence>
<organism evidence="2 3">
    <name type="scientific">Roseateles flavus</name>
    <dbReference type="NCBI Taxonomy" id="3149041"/>
    <lineage>
        <taxon>Bacteria</taxon>
        <taxon>Pseudomonadati</taxon>
        <taxon>Pseudomonadota</taxon>
        <taxon>Betaproteobacteria</taxon>
        <taxon>Burkholderiales</taxon>
        <taxon>Sphaerotilaceae</taxon>
        <taxon>Roseateles</taxon>
    </lineage>
</organism>